<sequence>MRRLKHKHTRRAVKFLKVNYGFKEPFKVILDGNFVHASLETKLGEPREVLAKLLGGPVKTYVTRCALLELKQLGAEFADTLGSARKAGLHLNCNHDDSPLSAGECLQSCVEGTVGPG</sequence>
<evidence type="ECO:0008006" key="7">
    <source>
        <dbReference type="Google" id="ProtNLM"/>
    </source>
</evidence>
<keyword evidence="4" id="KW-0539">Nucleus</keyword>
<comment type="caution">
    <text evidence="5">The sequence shown here is derived from an EMBL/GenBank/DDBJ whole genome shotgun (WGS) entry which is preliminary data.</text>
</comment>
<keyword evidence="2" id="KW-0690">Ribosome biogenesis</keyword>
<dbReference type="Pfam" id="PF04900">
    <property type="entry name" value="Fcf1"/>
    <property type="match status" value="1"/>
</dbReference>
<evidence type="ECO:0000313" key="5">
    <source>
        <dbReference type="EMBL" id="KAK9826415.1"/>
    </source>
</evidence>
<protein>
    <recommendedName>
        <fullName evidence="7">rRNA-processing protein UTP23</fullName>
    </recommendedName>
</protein>
<dbReference type="GO" id="GO:0032040">
    <property type="term" value="C:small-subunit processome"/>
    <property type="evidence" value="ECO:0007669"/>
    <property type="project" value="InterPro"/>
</dbReference>
<proteinExistence type="predicted"/>
<evidence type="ECO:0000256" key="3">
    <source>
        <dbReference type="ARBA" id="ARBA00022552"/>
    </source>
</evidence>
<name>A0AAW1QYN8_9CHLO</name>
<dbReference type="SUPFAM" id="SSF88723">
    <property type="entry name" value="PIN domain-like"/>
    <property type="match status" value="1"/>
</dbReference>
<keyword evidence="3" id="KW-0698">rRNA processing</keyword>
<dbReference type="Proteomes" id="UP001445335">
    <property type="component" value="Unassembled WGS sequence"/>
</dbReference>
<dbReference type="PANTHER" id="PTHR12416">
    <property type="entry name" value="RRNA-PROCESSING PROTEIN UTP23 HOMOLOG"/>
    <property type="match status" value="1"/>
</dbReference>
<accession>A0AAW1QYN8</accession>
<keyword evidence="6" id="KW-1185">Reference proteome</keyword>
<evidence type="ECO:0000256" key="2">
    <source>
        <dbReference type="ARBA" id="ARBA00022517"/>
    </source>
</evidence>
<dbReference type="AlphaFoldDB" id="A0AAW1QYN8"/>
<dbReference type="EMBL" id="JALJOU010000065">
    <property type="protein sequence ID" value="KAK9826415.1"/>
    <property type="molecule type" value="Genomic_DNA"/>
</dbReference>
<dbReference type="Gene3D" id="3.40.50.1010">
    <property type="entry name" value="5'-nuclease"/>
    <property type="match status" value="1"/>
</dbReference>
<evidence type="ECO:0000256" key="1">
    <source>
        <dbReference type="ARBA" id="ARBA00004604"/>
    </source>
</evidence>
<evidence type="ECO:0000256" key="4">
    <source>
        <dbReference type="ARBA" id="ARBA00023242"/>
    </source>
</evidence>
<comment type="subcellular location">
    <subcellularLocation>
        <location evidence="1">Nucleus</location>
        <location evidence="1">Nucleolus</location>
    </subcellularLocation>
</comment>
<reference evidence="5 6" key="1">
    <citation type="journal article" date="2024" name="Nat. Commun.">
        <title>Phylogenomics reveals the evolutionary origins of lichenization in chlorophyte algae.</title>
        <authorList>
            <person name="Puginier C."/>
            <person name="Libourel C."/>
            <person name="Otte J."/>
            <person name="Skaloud P."/>
            <person name="Haon M."/>
            <person name="Grisel S."/>
            <person name="Petersen M."/>
            <person name="Berrin J.G."/>
            <person name="Delaux P.M."/>
            <person name="Dal Grande F."/>
            <person name="Keller J."/>
        </authorList>
    </citation>
    <scope>NUCLEOTIDE SEQUENCE [LARGE SCALE GENOMIC DNA]</scope>
    <source>
        <strain evidence="5 6">SAG 245.80</strain>
    </source>
</reference>
<organism evidence="5 6">
    <name type="scientific">Elliptochloris bilobata</name>
    <dbReference type="NCBI Taxonomy" id="381761"/>
    <lineage>
        <taxon>Eukaryota</taxon>
        <taxon>Viridiplantae</taxon>
        <taxon>Chlorophyta</taxon>
        <taxon>core chlorophytes</taxon>
        <taxon>Trebouxiophyceae</taxon>
        <taxon>Trebouxiophyceae incertae sedis</taxon>
        <taxon>Elliptochloris clade</taxon>
        <taxon>Elliptochloris</taxon>
    </lineage>
</organism>
<dbReference type="GO" id="GO:0006364">
    <property type="term" value="P:rRNA processing"/>
    <property type="evidence" value="ECO:0007669"/>
    <property type="project" value="UniProtKB-KW"/>
</dbReference>
<dbReference type="InterPro" id="IPR006984">
    <property type="entry name" value="Fcf1/UTP23"/>
</dbReference>
<gene>
    <name evidence="5" type="ORF">WJX81_001958</name>
</gene>
<evidence type="ECO:0000313" key="6">
    <source>
        <dbReference type="Proteomes" id="UP001445335"/>
    </source>
</evidence>
<dbReference type="InterPro" id="IPR029060">
    <property type="entry name" value="PIN-like_dom_sf"/>
</dbReference>